<comment type="caution">
    <text evidence="2">The sequence shown here is derived from an EMBL/GenBank/DDBJ whole genome shotgun (WGS) entry which is preliminary data.</text>
</comment>
<evidence type="ECO:0000313" key="2">
    <source>
        <dbReference type="EMBL" id="MBW0467787.1"/>
    </source>
</evidence>
<reference evidence="2" key="1">
    <citation type="submission" date="2021-03" db="EMBL/GenBank/DDBJ databases">
        <title>Draft genome sequence of rust myrtle Austropuccinia psidii MF-1, a brazilian biotype.</title>
        <authorList>
            <person name="Quecine M.C."/>
            <person name="Pachon D.M.R."/>
            <person name="Bonatelli M.L."/>
            <person name="Correr F.H."/>
            <person name="Franceschini L.M."/>
            <person name="Leite T.F."/>
            <person name="Margarido G.R.A."/>
            <person name="Almeida C.A."/>
            <person name="Ferrarezi J.A."/>
            <person name="Labate C.A."/>
        </authorList>
    </citation>
    <scope>NUCLEOTIDE SEQUENCE</scope>
    <source>
        <strain evidence="2">MF-1</strain>
    </source>
</reference>
<dbReference type="Proteomes" id="UP000765509">
    <property type="component" value="Unassembled WGS sequence"/>
</dbReference>
<feature type="region of interest" description="Disordered" evidence="1">
    <location>
        <begin position="1"/>
        <end position="40"/>
    </location>
</feature>
<sequence>MVNISKPLEGGHELLLTHQEHSSSGEYHETPRSLKPSSVYQNKEVEITPDLEKEGPVESTCSITLQRQAERSQKKQRQGEGKVDWHRPYPQGYRIPKL</sequence>
<dbReference type="EMBL" id="AVOT02001677">
    <property type="protein sequence ID" value="MBW0467787.1"/>
    <property type="molecule type" value="Genomic_DNA"/>
</dbReference>
<dbReference type="AlphaFoldDB" id="A0A9Q3GIJ4"/>
<evidence type="ECO:0000313" key="3">
    <source>
        <dbReference type="Proteomes" id="UP000765509"/>
    </source>
</evidence>
<proteinExistence type="predicted"/>
<feature type="compositionally biased region" description="Basic and acidic residues" evidence="1">
    <location>
        <begin position="18"/>
        <end position="32"/>
    </location>
</feature>
<name>A0A9Q3GIJ4_9BASI</name>
<protein>
    <submittedName>
        <fullName evidence="2">Uncharacterized protein</fullName>
    </submittedName>
</protein>
<feature type="region of interest" description="Disordered" evidence="1">
    <location>
        <begin position="66"/>
        <end position="98"/>
    </location>
</feature>
<evidence type="ECO:0000256" key="1">
    <source>
        <dbReference type="SAM" id="MobiDB-lite"/>
    </source>
</evidence>
<organism evidence="2 3">
    <name type="scientific">Austropuccinia psidii MF-1</name>
    <dbReference type="NCBI Taxonomy" id="1389203"/>
    <lineage>
        <taxon>Eukaryota</taxon>
        <taxon>Fungi</taxon>
        <taxon>Dikarya</taxon>
        <taxon>Basidiomycota</taxon>
        <taxon>Pucciniomycotina</taxon>
        <taxon>Pucciniomycetes</taxon>
        <taxon>Pucciniales</taxon>
        <taxon>Sphaerophragmiaceae</taxon>
        <taxon>Austropuccinia</taxon>
    </lineage>
</organism>
<accession>A0A9Q3GIJ4</accession>
<gene>
    <name evidence="2" type="ORF">O181_007502</name>
</gene>
<feature type="compositionally biased region" description="Basic and acidic residues" evidence="1">
    <location>
        <begin position="68"/>
        <end position="87"/>
    </location>
</feature>
<keyword evidence="3" id="KW-1185">Reference proteome</keyword>